<dbReference type="KEGG" id="vg:41902214"/>
<organismHost>
    <name type="scientific">Sus scrofa</name>
    <name type="common">Pig</name>
    <dbReference type="NCBI Taxonomy" id="9823"/>
</organismHost>
<evidence type="ECO:0000313" key="22">
    <source>
        <dbReference type="Proteomes" id="UP000117635"/>
    </source>
</evidence>
<evidence type="ECO:0000313" key="26">
    <source>
        <dbReference type="Proteomes" id="UP000500898"/>
    </source>
</evidence>
<evidence type="ECO:0000313" key="21">
    <source>
        <dbReference type="Proteomes" id="UP000110401"/>
    </source>
</evidence>
<organismHost>
    <name type="scientific">Phacochoerus africanus</name>
    <name type="common">Warthog</name>
    <dbReference type="NCBI Taxonomy" id="41426"/>
</organismHost>
<dbReference type="Proteomes" id="UP000503066">
    <property type="component" value="Genome"/>
</dbReference>
<sequence>MKTFITCTSVKNYFRQHLKTNQRISSELISYVCTILNHICHQYLQNPQAQEEEWFALIKELPIIKDGLSKEERFFSSGVKHFLHEYKITPENQEKFQKMLNAITEQLMSRLCKVFSIMIQRQGFLKTQTLMYSHLFTILSILMVADNLYGEQDPTEFFSLIIEQTKTIKKKKKSSSEEEESHEE</sequence>
<evidence type="ECO:0000313" key="17">
    <source>
        <dbReference type="EMBL" id="QIM09168.1"/>
    </source>
</evidence>
<dbReference type="EMBL" id="MN270974">
    <property type="protein sequence ID" value="QIM08001.1"/>
    <property type="molecule type" value="Genomic_DNA"/>
</dbReference>
<dbReference type="RefSeq" id="YP_009702690.1">
    <property type="nucleotide sequence ID" value="NC_044943.1"/>
</dbReference>
<evidence type="ECO:0000313" key="6">
    <source>
        <dbReference type="EMBL" id="CAD5338263.1"/>
    </source>
</evidence>
<evidence type="ECO:0000313" key="14">
    <source>
        <dbReference type="EMBL" id="QIM08469.1"/>
    </source>
</evidence>
<dbReference type="Proteomes" id="UP000502885">
    <property type="component" value="Segment"/>
</dbReference>
<dbReference type="Proteomes" id="UP000500898">
    <property type="component" value="Segment"/>
</dbReference>
<dbReference type="KEGG" id="vg:22220354"/>
<dbReference type="RefSeq" id="YP_009703406.1">
    <property type="nucleotide sequence ID" value="NC_044955.1"/>
</dbReference>
<evidence type="ECO:0000313" key="25">
    <source>
        <dbReference type="Proteomes" id="UP000500690"/>
    </source>
</evidence>
<evidence type="ECO:0000313" key="2">
    <source>
        <dbReference type="EMBL" id="AIY22473.1"/>
    </source>
</evidence>
<evidence type="ECO:0000313" key="7">
    <source>
        <dbReference type="EMBL" id="QIM06830.1"/>
    </source>
</evidence>
<dbReference type="EMBL" id="KM262844">
    <property type="protein sequence ID" value="AIY22315.1"/>
    <property type="molecule type" value="Genomic_DNA"/>
</dbReference>
<dbReference type="Proteomes" id="UP000503294">
    <property type="component" value="Segment"/>
</dbReference>
<reference evidence="19" key="7">
    <citation type="journal article" date="2020" name="Vaccines (Basel)">
        <title>African Swine Fever Circulation among Free-Ranging Pigs in Sardinia: Data from the Eradication Program.</title>
        <authorList>
            <person name="Franzoni G."/>
            <person name="Dei Giudici S."/>
            <person name="Loi F."/>
            <person name="Sanna D."/>
            <person name="Floris M."/>
            <person name="Fiori M."/>
            <person name="Sanna M.L."/>
            <person name="Madrau P."/>
            <person name="Scarpa F."/>
            <person name="Zinellu S."/>
            <person name="Giammarioli M."/>
            <person name="Cappai S."/>
            <person name="De Mia G.M."/>
            <person name="Laddomada A."/>
            <person name="Rolesu S."/>
            <person name="Oggiano A."/>
        </authorList>
    </citation>
    <scope>NUCLEOTIDE SEQUENCE [LARGE SCALE GENOMIC DNA]</scope>
    <source>
        <strain evidence="19">103917/18</strain>
        <strain evidence="20">55234/18</strain>
    </source>
</reference>
<dbReference type="EMBL" id="MN270978">
    <property type="protein sequence ID" value="QIM08935.1"/>
    <property type="molecule type" value="Genomic_DNA"/>
</dbReference>
<accession>A0A0A1E178</accession>
<dbReference type="Proteomes" id="UP000117635">
    <property type="component" value="Segment"/>
</dbReference>
<dbReference type="EMBL" id="KX354450">
    <property type="protein sequence ID" value="AOO54493.1"/>
    <property type="molecule type" value="Genomic_DNA"/>
</dbReference>
<reference evidence="3" key="5">
    <citation type="journal article" date="2016" name="Virol Rep">
        <title>Genomic analysis of Sardinian 26544/OG10 isolate of African swine fever virus.</title>
        <authorList>
            <person name="Bacciu D."/>
            <person name="Deligios M."/>
            <person name="Sanna G."/>
            <person name="Paola Madrau M."/>
            <person name="Luisa Sanna M."/>
            <person name="Dei Giudici S."/>
            <person name="Oggiano A."/>
        </authorList>
    </citation>
    <scope>NUCLEOTIDE SEQUENCE</scope>
    <source>
        <strain evidence="3">26544/OG10</strain>
    </source>
</reference>
<organism evidence="2 21">
    <name type="scientific">African swine fever virus</name>
    <name type="common">ASFV</name>
    <dbReference type="NCBI Taxonomy" id="10497"/>
    <lineage>
        <taxon>Viruses</taxon>
        <taxon>Varidnaviria</taxon>
        <taxon>Bamfordvirae</taxon>
        <taxon>Nucleocytoviricota</taxon>
        <taxon>Pokkesviricetes</taxon>
        <taxon>Asfuvirales</taxon>
        <taxon>Asfarviridae</taxon>
        <taxon>Asfivirus</taxon>
        <taxon>Asfivirus haemorrhagiae</taxon>
    </lineage>
</organism>
<evidence type="ECO:0000313" key="4">
    <source>
        <dbReference type="EMBL" id="AKO62805.1"/>
    </source>
</evidence>
<dbReference type="EMBL" id="KM102979">
    <property type="protein sequence ID" value="AJZ77137.1"/>
    <property type="molecule type" value="Genomic_DNA"/>
</dbReference>
<dbReference type="Proteomes" id="UP000501990">
    <property type="component" value="Segment"/>
</dbReference>
<dbReference type="EMBL" id="MN270976">
    <property type="protein sequence ID" value="QIM08469.1"/>
    <property type="molecule type" value="Genomic_DNA"/>
</dbReference>
<dbReference type="Proteomes" id="UP000500690">
    <property type="component" value="Segment"/>
</dbReference>
<reference evidence="4 24" key="3">
    <citation type="journal article" date="2015" name="PLoS ONE">
        <title>Genome Sequence of African Swine Fever Virus BA71, the Virulent Parental Strain of the Nonpathogenic and Tissue-Culture Adapted BA71V.</title>
        <authorList>
            <person name="Rodriguez J.M."/>
            <person name="Moreno L.T."/>
            <person name="Alejo A."/>
            <person name="Lacasta A."/>
            <person name="Rodriguez F."/>
            <person name="Salas M.L."/>
        </authorList>
    </citation>
    <scope>NUCLEOTIDE SEQUENCE [LARGE SCALE GENOMIC DNA]</scope>
    <source>
        <strain evidence="4 24">BA71</strain>
    </source>
</reference>
<dbReference type="Proteomes" id="UP000501487">
    <property type="component" value="Segment"/>
</dbReference>
<reference evidence="21 23" key="2">
    <citation type="journal article" date="2015" name="J. Gen. Virol.">
        <title>Related strains of African swine fever virus with different virulence: genome comparison and analysis.</title>
        <authorList>
            <person name="Portugal R."/>
            <person name="Coelho J."/>
            <person name="Hoper D."/>
            <person name="Little N.S."/>
            <person name="Smithson C."/>
            <person name="Upton C."/>
            <person name="Martins C."/>
            <person name="Leitao A."/>
            <person name="Keil G.M."/>
        </authorList>
    </citation>
    <scope>NUCLEOTIDE SEQUENCE [LARGE SCALE GENOMIC DNA]</scope>
    <source>
        <strain evidence="1">L60</strain>
        <strain evidence="2">NHV</strain>
    </source>
</reference>
<dbReference type="RefSeq" id="NP_042817.1">
    <property type="nucleotide sequence ID" value="NC_001659.2"/>
</dbReference>
<dbReference type="Proteomes" id="UP000110401">
    <property type="component" value="Segment"/>
</dbReference>
<reference evidence="6" key="8">
    <citation type="submission" date="2020-09" db="EMBL/GenBank/DDBJ databases">
        <authorList>
            <person name="Daniel Perez-Nunez"/>
            <person name="Eva Castillo-Rosa"/>
            <person name="Gonzalo Vigara-Astillero and Yolanda Revilla"/>
        </authorList>
    </citation>
    <scope>NUCLEOTIDE SEQUENCE</scope>
    <source>
        <strain evidence="6">Arm/07/CBM/c4</strain>
    </source>
</reference>
<dbReference type="Proteomes" id="UP000142390">
    <property type="component" value="Segment"/>
</dbReference>
<dbReference type="GeneID" id="41901173"/>
<dbReference type="GeneID" id="22220354"/>
<evidence type="ECO:0000313" key="16">
    <source>
        <dbReference type="EMBL" id="QIM08935.1"/>
    </source>
</evidence>
<dbReference type="Proteomes" id="UP001160000">
    <property type="component" value="Segment"/>
</dbReference>
<dbReference type="KEGG" id="vg:41901494"/>
<evidence type="ECO:0000313" key="8">
    <source>
        <dbReference type="EMBL" id="QIM07065.1"/>
    </source>
</evidence>
<dbReference type="EMBL" id="MT932578">
    <property type="protein sequence ID" value="QPL11865.1"/>
    <property type="molecule type" value="Genomic_DNA"/>
</dbReference>
<proteinExistence type="predicted"/>
<dbReference type="EMBL" id="MT932579">
    <property type="protein sequence ID" value="QPL12082.1"/>
    <property type="molecule type" value="Genomic_DNA"/>
</dbReference>
<dbReference type="EMBL" id="MN270975">
    <property type="protein sequence ID" value="QIM08236.1"/>
    <property type="molecule type" value="Genomic_DNA"/>
</dbReference>
<evidence type="ECO:0000313" key="13">
    <source>
        <dbReference type="EMBL" id="QIM08236.1"/>
    </source>
</evidence>
<evidence type="ECO:0000313" key="19">
    <source>
        <dbReference type="EMBL" id="QPL11865.1"/>
    </source>
</evidence>
<evidence type="ECO:0000313" key="5">
    <source>
        <dbReference type="EMBL" id="AOO54493.1"/>
    </source>
</evidence>
<evidence type="ECO:0000313" key="10">
    <source>
        <dbReference type="EMBL" id="QIM07535.1"/>
    </source>
</evidence>
<protein>
    <submittedName>
        <fullName evidence="2 3">E184L</fullName>
    </submittedName>
</protein>
<dbReference type="Proteomes" id="UP000594565">
    <property type="component" value="Segment"/>
</dbReference>
<evidence type="ECO:0000313" key="3">
    <source>
        <dbReference type="EMBL" id="AJZ77137.1"/>
    </source>
</evidence>
<dbReference type="EMBL" id="MN270977">
    <property type="protein sequence ID" value="QIM08702.1"/>
    <property type="molecule type" value="Genomic_DNA"/>
</dbReference>
<dbReference type="EMBL" id="MN270979">
    <property type="protein sequence ID" value="QIM09168.1"/>
    <property type="molecule type" value="Genomic_DNA"/>
</dbReference>
<reference evidence="22" key="1">
    <citation type="submission" date="2014-07" db="EMBL/GenBank/DDBJ databases">
        <title>Complete genome sequence of African Swine Fever Virus strain 26544/OG10 isolated in Sardinia.</title>
        <authorList>
            <person name="Dei Giudici S."/>
            <person name="Bacciu D."/>
            <person name="Sanna G."/>
            <person name="Deligios M."/>
            <person name="Oggiano A."/>
        </authorList>
    </citation>
    <scope>NUCLEOTIDE SEQUENCE [LARGE SCALE GENOMIC DNA]</scope>
</reference>
<organismHost>
    <name type="scientific">Phacochoerus aethiopicus</name>
    <name type="common">Warthog</name>
    <dbReference type="NCBI Taxonomy" id="85517"/>
</organismHost>
<evidence type="ECO:0000313" key="20">
    <source>
        <dbReference type="EMBL" id="QPL12082.1"/>
    </source>
</evidence>
<organismHost>
    <name type="scientific">Ornithodoros moubata</name>
    <name type="common">Soft tick</name>
    <name type="synonym">Argasid tick</name>
    <dbReference type="NCBI Taxonomy" id="6938"/>
</organismHost>
<name>A0A0A1E178_ASF</name>
<evidence type="ECO:0000313" key="11">
    <source>
        <dbReference type="EMBL" id="QIM07768.1"/>
    </source>
</evidence>
<dbReference type="RefSeq" id="YP_009702371.1">
    <property type="nucleotide sequence ID" value="NC_044941.1"/>
</dbReference>
<dbReference type="Proteomes" id="UP000501465">
    <property type="component" value="Segment"/>
</dbReference>
<dbReference type="EMBL" id="MN270970">
    <property type="protein sequence ID" value="QIM07065.1"/>
    <property type="molecule type" value="Genomic_DNA"/>
</dbReference>
<dbReference type="Proteomes" id="UP000502933">
    <property type="component" value="Segment"/>
</dbReference>
<dbReference type="EMBL" id="KP055815">
    <property type="protein sequence ID" value="AKO62805.1"/>
    <property type="molecule type" value="Genomic_DNA"/>
</dbReference>
<evidence type="ECO:0000313" key="15">
    <source>
        <dbReference type="EMBL" id="QIM08702.1"/>
    </source>
</evidence>
<reference evidence="5" key="4">
    <citation type="journal article" date="2016" name="Genome Announc.">
        <title>Complete genome sequence of an African swine fever virus isolate from Sardinia, Italy.</title>
        <authorList>
            <person name="Granberg F."/>
            <person name="Torresi C."/>
            <person name="Oggiano A."/>
            <person name="Malmberg M."/>
            <person name="Iscaro C."/>
            <person name="De Mia G.M."/>
            <person name="Sandor B."/>
        </authorList>
    </citation>
    <scope>NUCLEOTIDE SEQUENCE [LARGE SCALE GENOMIC DNA]</scope>
    <source>
        <strain evidence="5">47/Ss/2008</strain>
    </source>
</reference>
<dbReference type="EMBL" id="MN270972">
    <property type="protein sequence ID" value="QIM07535.1"/>
    <property type="molecule type" value="Genomic_DNA"/>
</dbReference>
<organismHost>
    <name type="scientific">Ornithodoros</name>
    <name type="common">relapsing fever ticks</name>
    <dbReference type="NCBI Taxonomy" id="6937"/>
</organismHost>
<dbReference type="KEGG" id="vg:41901332"/>
<evidence type="ECO:0000313" key="24">
    <source>
        <dbReference type="Proteomes" id="UP000241813"/>
    </source>
</evidence>
<dbReference type="GeneID" id="41901332"/>
<reference evidence="25 26" key="6">
    <citation type="journal article" date="2020" name="Transbound. Emerg. Dis.">
        <title>The evolution of African swine fever virus in Sardinia (1978 to 2014) as revealed by whole genome sequencing and comparative analysis.</title>
        <authorList>
            <person name="Torresi C."/>
            <person name="Fiori M."/>
            <person name="Bertolotti L."/>
            <person name="Floris M."/>
            <person name="Colitti B."/>
            <person name="Giammarioli M."/>
            <person name="Dei Giudici S."/>
            <person name="Oggiano A."/>
            <person name="Malmberg M."/>
            <person name="De Mia G.M."/>
            <person name="Belak S."/>
            <person name="Granberg F."/>
        </authorList>
    </citation>
    <scope>NUCLEOTIDE SEQUENCE [LARGE SCALE GENOMIC DNA]</scope>
    <source>
        <strain evidence="9">139/Nu/1981</strain>
        <strain evidence="10">140/Or/1985</strain>
        <strain evidence="12">141/Nu/1990</strain>
        <strain evidence="13">142/Nu/1995</strain>
        <strain evidence="18">22653/Ca/2014</strain>
        <strain evidence="15">26/Ss/2004</strain>
        <strain evidence="7">56/Ca/1978</strain>
        <strain evidence="8">57/Ca/1979</strain>
        <strain evidence="14">60/Nu/1997</strain>
        <strain evidence="16">72407/Ss/2005</strain>
        <strain evidence="11">85/Ca/1985</strain>
        <strain evidence="17">97/Ot/2012</strain>
    </source>
</reference>
<evidence type="ECO:0000313" key="23">
    <source>
        <dbReference type="Proteomes" id="UP000142390"/>
    </source>
</evidence>
<evidence type="ECO:0000313" key="18">
    <source>
        <dbReference type="EMBL" id="QIM09401.1"/>
    </source>
</evidence>
<organismHost>
    <name type="scientific">Potamochoerus larvatus</name>
    <name type="common">Bushpig</name>
    <dbReference type="NCBI Taxonomy" id="273792"/>
</organismHost>
<dbReference type="GeneID" id="41901494"/>
<dbReference type="Proteomes" id="UP000266411">
    <property type="component" value="Segment"/>
</dbReference>
<dbReference type="EMBL" id="MN270973">
    <property type="protein sequence ID" value="QIM07768.1"/>
    <property type="molecule type" value="Genomic_DNA"/>
</dbReference>
<dbReference type="EMBL" id="MN270980">
    <property type="protein sequence ID" value="QIM09401.1"/>
    <property type="molecule type" value="Genomic_DNA"/>
</dbReference>
<dbReference type="Proteomes" id="UP000501683">
    <property type="component" value="Segment"/>
</dbReference>
<dbReference type="Proteomes" id="UP000501235">
    <property type="component" value="Segment"/>
</dbReference>
<gene>
    <name evidence="2" type="primary">E184L</name>
    <name evidence="5" type="ORF">AFSV47Ss_0188</name>
    <name evidence="6" type="ORF">ASFVARMWT4_00135</name>
</gene>
<dbReference type="GeneID" id="41902214"/>
<dbReference type="EMBL" id="MN270969">
    <property type="protein sequence ID" value="QIM06830.1"/>
    <property type="molecule type" value="Genomic_DNA"/>
</dbReference>
<dbReference type="RefSeq" id="YP_009702529.1">
    <property type="nucleotide sequence ID" value="NC_044942.1"/>
</dbReference>
<dbReference type="Proteomes" id="UP000594644">
    <property type="component" value="Segment"/>
</dbReference>
<dbReference type="EMBL" id="MN270971">
    <property type="protein sequence ID" value="QIM07300.1"/>
    <property type="molecule type" value="Genomic_DNA"/>
</dbReference>
<dbReference type="EMBL" id="LR881473">
    <property type="protein sequence ID" value="CAD5338263.1"/>
    <property type="molecule type" value="Genomic_DNA"/>
</dbReference>
<dbReference type="Proteomes" id="UP000502695">
    <property type="component" value="Segment"/>
</dbReference>
<evidence type="ECO:0000313" key="9">
    <source>
        <dbReference type="EMBL" id="QIM07300.1"/>
    </source>
</evidence>
<evidence type="ECO:0000313" key="12">
    <source>
        <dbReference type="EMBL" id="QIM08001.1"/>
    </source>
</evidence>
<dbReference type="KEGG" id="vg:41901173"/>
<dbReference type="EMBL" id="KM262845">
    <property type="protein sequence ID" value="AIY22473.1"/>
    <property type="molecule type" value="Genomic_DNA"/>
</dbReference>
<dbReference type="Proteomes" id="UP000241813">
    <property type="component" value="Segment"/>
</dbReference>
<evidence type="ECO:0000313" key="1">
    <source>
        <dbReference type="EMBL" id="AIY22315.1"/>
    </source>
</evidence>